<dbReference type="PANTHER" id="PTHR30606">
    <property type="entry name" value="LIPID A BIOSYNTHESIS LAUROYL ACYLTRANSFERASE"/>
    <property type="match status" value="1"/>
</dbReference>
<name>A0ABY7VR55_9BACT</name>
<evidence type="ECO:0000256" key="4">
    <source>
        <dbReference type="ARBA" id="ARBA00022679"/>
    </source>
</evidence>
<keyword evidence="7" id="KW-1133">Transmembrane helix</keyword>
<proteinExistence type="predicted"/>
<dbReference type="InterPro" id="IPR004960">
    <property type="entry name" value="LipA_acyltrans"/>
</dbReference>
<evidence type="ECO:0000256" key="3">
    <source>
        <dbReference type="ARBA" id="ARBA00022519"/>
    </source>
</evidence>
<sequence>MKFFLRIIYYIFSLFPDFVIYGVAKGVAFLLLYVFRFRRKIVQYNLDLVYGQNKWEASLLKEIYFHFGLTAVELLQQPVKSSEQLMEKVSSVNDEVYLEALKKGKGVLIMTGHYANWEKCILKIAELGNKVNVVIKDVKGLEKGYFSSTFREPHKINCWEKDGKVLLSIFRALKRGETVCMVMDQNSKRTEGCFVDFMGESCSTYASPLFVAAKTGAVVIPTTAYRNEDKLTQTVHFHDSMTFAKEEADEKSVQINTQKVTDYLSQALYDHPAYWIWMHKRWKTRPLIEKTEGLKVDYSGT</sequence>
<gene>
    <name evidence="8" type="ORF">PQO03_06510</name>
</gene>
<comment type="subcellular location">
    <subcellularLocation>
        <location evidence="1">Cell inner membrane</location>
    </subcellularLocation>
</comment>
<dbReference type="PANTHER" id="PTHR30606:SF10">
    <property type="entry name" value="PHOSPHATIDYLINOSITOL MANNOSIDE ACYLTRANSFERASE"/>
    <property type="match status" value="1"/>
</dbReference>
<evidence type="ECO:0000256" key="6">
    <source>
        <dbReference type="ARBA" id="ARBA00023315"/>
    </source>
</evidence>
<evidence type="ECO:0000313" key="9">
    <source>
        <dbReference type="Proteomes" id="UP001214250"/>
    </source>
</evidence>
<keyword evidence="9" id="KW-1185">Reference proteome</keyword>
<keyword evidence="4" id="KW-0808">Transferase</keyword>
<dbReference type="GO" id="GO:0016746">
    <property type="term" value="F:acyltransferase activity"/>
    <property type="evidence" value="ECO:0007669"/>
    <property type="project" value="UniProtKB-KW"/>
</dbReference>
<dbReference type="EMBL" id="CP117811">
    <property type="protein sequence ID" value="WDE95367.1"/>
    <property type="molecule type" value="Genomic_DNA"/>
</dbReference>
<evidence type="ECO:0000256" key="5">
    <source>
        <dbReference type="ARBA" id="ARBA00023136"/>
    </source>
</evidence>
<dbReference type="CDD" id="cd07984">
    <property type="entry name" value="LPLAT_LABLAT-like"/>
    <property type="match status" value="1"/>
</dbReference>
<evidence type="ECO:0000313" key="8">
    <source>
        <dbReference type="EMBL" id="WDE95367.1"/>
    </source>
</evidence>
<reference evidence="8 9" key="1">
    <citation type="submission" date="2023-02" db="EMBL/GenBank/DDBJ databases">
        <title>Genome sequence of Lentisphaera profundi SAORIC-696.</title>
        <authorList>
            <person name="Kim e."/>
            <person name="Cho J.-C."/>
            <person name="Choi A."/>
            <person name="Kang I."/>
        </authorList>
    </citation>
    <scope>NUCLEOTIDE SEQUENCE [LARGE SCALE GENOMIC DNA]</scope>
    <source>
        <strain evidence="8 9">SAORIC-696</strain>
    </source>
</reference>
<dbReference type="RefSeq" id="WP_274148860.1">
    <property type="nucleotide sequence ID" value="NZ_CP117811.1"/>
</dbReference>
<keyword evidence="2" id="KW-1003">Cell membrane</keyword>
<feature type="transmembrane region" description="Helical" evidence="7">
    <location>
        <begin position="7"/>
        <end position="35"/>
    </location>
</feature>
<keyword evidence="6 8" id="KW-0012">Acyltransferase</keyword>
<evidence type="ECO:0000256" key="2">
    <source>
        <dbReference type="ARBA" id="ARBA00022475"/>
    </source>
</evidence>
<protein>
    <submittedName>
        <fullName evidence="8">Lysophospholipid acyltransferase family protein</fullName>
    </submittedName>
</protein>
<evidence type="ECO:0000256" key="7">
    <source>
        <dbReference type="SAM" id="Phobius"/>
    </source>
</evidence>
<keyword evidence="5 7" id="KW-0472">Membrane</keyword>
<organism evidence="8 9">
    <name type="scientific">Lentisphaera profundi</name>
    <dbReference type="NCBI Taxonomy" id="1658616"/>
    <lineage>
        <taxon>Bacteria</taxon>
        <taxon>Pseudomonadati</taxon>
        <taxon>Lentisphaerota</taxon>
        <taxon>Lentisphaeria</taxon>
        <taxon>Lentisphaerales</taxon>
        <taxon>Lentisphaeraceae</taxon>
        <taxon>Lentisphaera</taxon>
    </lineage>
</organism>
<accession>A0ABY7VR55</accession>
<dbReference type="Pfam" id="PF03279">
    <property type="entry name" value="Lip_A_acyltrans"/>
    <property type="match status" value="1"/>
</dbReference>
<evidence type="ECO:0000256" key="1">
    <source>
        <dbReference type="ARBA" id="ARBA00004533"/>
    </source>
</evidence>
<keyword evidence="3" id="KW-0997">Cell inner membrane</keyword>
<keyword evidence="7" id="KW-0812">Transmembrane</keyword>
<dbReference type="Proteomes" id="UP001214250">
    <property type="component" value="Chromosome 1"/>
</dbReference>